<protein>
    <submittedName>
        <fullName evidence="1">Uncharacterized protein</fullName>
    </submittedName>
</protein>
<dbReference type="AlphaFoldDB" id="A0A429Z0J6"/>
<evidence type="ECO:0000313" key="1">
    <source>
        <dbReference type="EMBL" id="RST87180.1"/>
    </source>
</evidence>
<reference evidence="1 2" key="1">
    <citation type="submission" date="2018-12" db="EMBL/GenBank/DDBJ databases">
        <title>Mesorhizobium carbonis sp. nov., isolated from coal mine water.</title>
        <authorList>
            <person name="Xin W."/>
            <person name="Xu Z."/>
            <person name="Xiang F."/>
            <person name="Zhang J."/>
            <person name="Xi L."/>
            <person name="Liu J."/>
        </authorList>
    </citation>
    <scope>NUCLEOTIDE SEQUENCE [LARGE SCALE GENOMIC DNA]</scope>
    <source>
        <strain evidence="1 2">B2.3</strain>
    </source>
</reference>
<dbReference type="EMBL" id="RWKW01000025">
    <property type="protein sequence ID" value="RST87180.1"/>
    <property type="molecule type" value="Genomic_DNA"/>
</dbReference>
<accession>A0A429Z0J6</accession>
<evidence type="ECO:0000313" key="2">
    <source>
        <dbReference type="Proteomes" id="UP000278398"/>
    </source>
</evidence>
<keyword evidence="2" id="KW-1185">Reference proteome</keyword>
<comment type="caution">
    <text evidence="1">The sequence shown here is derived from an EMBL/GenBank/DDBJ whole genome shotgun (WGS) entry which is preliminary data.</text>
</comment>
<name>A0A429Z0J6_9HYPH</name>
<sequence length="91" mass="9801">MMTNEAATRRLRETLLGDPATMALDRYTVFADMAEAYVARTLEAVCEIGAATPGSEMDPLMAARMANIQARIDGLGDLIVRLRELQAEGAG</sequence>
<dbReference type="Proteomes" id="UP000278398">
    <property type="component" value="Unassembled WGS sequence"/>
</dbReference>
<organism evidence="1 2">
    <name type="scientific">Aquibium carbonis</name>
    <dbReference type="NCBI Taxonomy" id="2495581"/>
    <lineage>
        <taxon>Bacteria</taxon>
        <taxon>Pseudomonadati</taxon>
        <taxon>Pseudomonadota</taxon>
        <taxon>Alphaproteobacteria</taxon>
        <taxon>Hyphomicrobiales</taxon>
        <taxon>Phyllobacteriaceae</taxon>
        <taxon>Aquibium</taxon>
    </lineage>
</organism>
<dbReference type="RefSeq" id="WP_126698741.1">
    <property type="nucleotide sequence ID" value="NZ_RWKW01000025.1"/>
</dbReference>
<gene>
    <name evidence="1" type="ORF">EJC49_06975</name>
</gene>
<proteinExistence type="predicted"/>